<evidence type="ECO:0000313" key="4">
    <source>
        <dbReference type="Proteomes" id="UP000070352"/>
    </source>
</evidence>
<accession>A0A135L555</accession>
<dbReference type="SMART" id="SM00855">
    <property type="entry name" value="PGAM"/>
    <property type="match status" value="1"/>
</dbReference>
<dbReference type="STRING" id="1413211.U473_08100"/>
<dbReference type="PROSITE" id="PS00175">
    <property type="entry name" value="PG_MUTASE"/>
    <property type="match status" value="1"/>
</dbReference>
<dbReference type="EMBL" id="LSKU01000001">
    <property type="protein sequence ID" value="KXG43973.1"/>
    <property type="molecule type" value="Genomic_DNA"/>
</dbReference>
<dbReference type="GO" id="GO:0005737">
    <property type="term" value="C:cytoplasm"/>
    <property type="evidence" value="ECO:0007669"/>
    <property type="project" value="TreeGrafter"/>
</dbReference>
<dbReference type="PANTHER" id="PTHR48100">
    <property type="entry name" value="BROAD-SPECIFICITY PHOSPHATASE YOR283W-RELATED"/>
    <property type="match status" value="1"/>
</dbReference>
<gene>
    <name evidence="3" type="ORF">U473_08100</name>
</gene>
<name>A0A135L555_9BACI</name>
<reference evidence="3 4" key="1">
    <citation type="submission" date="2016-02" db="EMBL/GenBank/DDBJ databases">
        <title>Draft Genome for Tepidibacillus decaturensis nov. sp. Strain Z9, an Anaerobic, Moderately Thermophilic and Heterotrophic Bacterium from Deep Subsurface of the Illinois Basin, USA.</title>
        <authorList>
            <person name="Dong Y."/>
            <person name="Chang J.Y."/>
            <person name="Sanford R."/>
            <person name="Fouke B.W."/>
        </authorList>
    </citation>
    <scope>NUCLEOTIDE SEQUENCE [LARGE SCALE GENOMIC DNA]</scope>
    <source>
        <strain evidence="3 4">Z9</strain>
    </source>
</reference>
<dbReference type="PANTHER" id="PTHR48100:SF59">
    <property type="entry name" value="ADENOSYLCOBALAMIN_ALPHA-RIBAZOLE PHOSPHATASE"/>
    <property type="match status" value="1"/>
</dbReference>
<feature type="binding site" evidence="2">
    <location>
        <begin position="10"/>
        <end position="17"/>
    </location>
    <ligand>
        <name>substrate</name>
    </ligand>
</feature>
<feature type="binding site" evidence="2">
    <location>
        <position position="62"/>
    </location>
    <ligand>
        <name>substrate</name>
    </ligand>
</feature>
<comment type="caution">
    <text evidence="3">The sequence shown here is derived from an EMBL/GenBank/DDBJ whole genome shotgun (WGS) entry which is preliminary data.</text>
</comment>
<dbReference type="CDD" id="cd07067">
    <property type="entry name" value="HP_PGM_like"/>
    <property type="match status" value="1"/>
</dbReference>
<dbReference type="InterPro" id="IPR013078">
    <property type="entry name" value="His_Pase_superF_clade-1"/>
</dbReference>
<dbReference type="Pfam" id="PF00300">
    <property type="entry name" value="His_Phos_1"/>
    <property type="match status" value="1"/>
</dbReference>
<dbReference type="Gene3D" id="3.40.50.1240">
    <property type="entry name" value="Phosphoglycerate mutase-like"/>
    <property type="match status" value="1"/>
</dbReference>
<evidence type="ECO:0000256" key="2">
    <source>
        <dbReference type="PIRSR" id="PIRSR613078-2"/>
    </source>
</evidence>
<dbReference type="SUPFAM" id="SSF53254">
    <property type="entry name" value="Phosphoglycerate mutase-like"/>
    <property type="match status" value="1"/>
</dbReference>
<feature type="active site" description="Proton donor/acceptor" evidence="1">
    <location>
        <position position="86"/>
    </location>
</feature>
<dbReference type="InterPro" id="IPR029033">
    <property type="entry name" value="His_PPase_superfam"/>
</dbReference>
<feature type="active site" description="Tele-phosphohistidine intermediate" evidence="1">
    <location>
        <position position="11"/>
    </location>
</feature>
<evidence type="ECO:0008006" key="5">
    <source>
        <dbReference type="Google" id="ProtNLM"/>
    </source>
</evidence>
<feature type="binding site" evidence="2">
    <location>
        <begin position="86"/>
        <end position="89"/>
    </location>
    <ligand>
        <name>substrate</name>
    </ligand>
</feature>
<evidence type="ECO:0000256" key="1">
    <source>
        <dbReference type="PIRSR" id="PIRSR613078-1"/>
    </source>
</evidence>
<protein>
    <recommendedName>
        <fullName evidence="5">Phosphoglycerate mutase</fullName>
    </recommendedName>
</protein>
<dbReference type="AlphaFoldDB" id="A0A135L555"/>
<dbReference type="InterPro" id="IPR050275">
    <property type="entry name" value="PGM_Phosphatase"/>
</dbReference>
<dbReference type="Proteomes" id="UP000070352">
    <property type="component" value="Unassembled WGS sequence"/>
</dbReference>
<organism evidence="3 4">
    <name type="scientific">Tepidibacillus decaturensis</name>
    <dbReference type="NCBI Taxonomy" id="1413211"/>
    <lineage>
        <taxon>Bacteria</taxon>
        <taxon>Bacillati</taxon>
        <taxon>Bacillota</taxon>
        <taxon>Bacilli</taxon>
        <taxon>Bacillales</taxon>
        <taxon>Bacillaceae</taxon>
        <taxon>Tepidibacillus</taxon>
    </lineage>
</organism>
<sequence>MMKTTIFLIRHGETEWNKEKRFQGQKDIPLNRFGQSQAEKVAQRFYKENYKVDAVYSSDLKRAKETAKAIAYHYGKDVQVHIGLRERSYGLLEGNKIEDITAKYGIHLGNLEEAGAFDVEPFHLLKNRVYSAVREIVKWHAGENVVIVSHGGAINSLLHEISQGEYGPGKTRIVNTSITTITYDHLLNFFHIEDVNNASHVE</sequence>
<evidence type="ECO:0000313" key="3">
    <source>
        <dbReference type="EMBL" id="KXG43973.1"/>
    </source>
</evidence>
<keyword evidence="4" id="KW-1185">Reference proteome</keyword>
<proteinExistence type="predicted"/>
<dbReference type="GO" id="GO:0016791">
    <property type="term" value="F:phosphatase activity"/>
    <property type="evidence" value="ECO:0007669"/>
    <property type="project" value="TreeGrafter"/>
</dbReference>
<dbReference type="InterPro" id="IPR001345">
    <property type="entry name" value="PG/BPGM_mutase_AS"/>
</dbReference>